<evidence type="ECO:0000313" key="2">
    <source>
        <dbReference type="EMBL" id="CAK9317110.1"/>
    </source>
</evidence>
<evidence type="ECO:0000313" key="3">
    <source>
        <dbReference type="Proteomes" id="UP001642487"/>
    </source>
</evidence>
<reference evidence="2 3" key="1">
    <citation type="submission" date="2024-03" db="EMBL/GenBank/DDBJ databases">
        <authorList>
            <person name="Gkanogiannis A."/>
            <person name="Becerra Lopez-Lavalle L."/>
        </authorList>
    </citation>
    <scope>NUCLEOTIDE SEQUENCE [LARGE SCALE GENOMIC DNA]</scope>
</reference>
<feature type="chain" id="PRO_5047082543" evidence="1">
    <location>
        <begin position="30"/>
        <end position="116"/>
    </location>
</feature>
<accession>A0ABP0YBQ9</accession>
<protein>
    <submittedName>
        <fullName evidence="2">Uncharacterized protein</fullName>
    </submittedName>
</protein>
<keyword evidence="3" id="KW-1185">Reference proteome</keyword>
<organism evidence="2 3">
    <name type="scientific">Citrullus colocynthis</name>
    <name type="common">colocynth</name>
    <dbReference type="NCBI Taxonomy" id="252529"/>
    <lineage>
        <taxon>Eukaryota</taxon>
        <taxon>Viridiplantae</taxon>
        <taxon>Streptophyta</taxon>
        <taxon>Embryophyta</taxon>
        <taxon>Tracheophyta</taxon>
        <taxon>Spermatophyta</taxon>
        <taxon>Magnoliopsida</taxon>
        <taxon>eudicotyledons</taxon>
        <taxon>Gunneridae</taxon>
        <taxon>Pentapetalae</taxon>
        <taxon>rosids</taxon>
        <taxon>fabids</taxon>
        <taxon>Cucurbitales</taxon>
        <taxon>Cucurbitaceae</taxon>
        <taxon>Benincaseae</taxon>
        <taxon>Citrullus</taxon>
    </lineage>
</organism>
<dbReference type="EMBL" id="OZ021737">
    <property type="protein sequence ID" value="CAK9317110.1"/>
    <property type="molecule type" value="Genomic_DNA"/>
</dbReference>
<feature type="signal peptide" evidence="1">
    <location>
        <begin position="1"/>
        <end position="29"/>
    </location>
</feature>
<dbReference type="Proteomes" id="UP001642487">
    <property type="component" value="Chromosome 3"/>
</dbReference>
<name>A0ABP0YBQ9_9ROSI</name>
<sequence length="116" mass="12872">MAMELRGKASTKRLCFVVGVLLMLASTHFLSVEGGSEKLADGNMKMEDVKPIIGMEAYMDKVNSLSGSSRNAFRSLSFVLASGPSKKELEILQLEFDNKDKKKSEELREYVSLYGN</sequence>
<gene>
    <name evidence="2" type="ORF">CITCOLO1_LOCUS9006</name>
</gene>
<evidence type="ECO:0000256" key="1">
    <source>
        <dbReference type="SAM" id="SignalP"/>
    </source>
</evidence>
<proteinExistence type="predicted"/>
<keyword evidence="1" id="KW-0732">Signal</keyword>